<dbReference type="Proteomes" id="UP000663879">
    <property type="component" value="Unassembled WGS sequence"/>
</dbReference>
<keyword evidence="2" id="KW-0479">Metal-binding</keyword>
<name>A0A813S7N2_9BILA</name>
<accession>A0A813S7N2</accession>
<evidence type="ECO:0000313" key="5">
    <source>
        <dbReference type="Proteomes" id="UP000663879"/>
    </source>
</evidence>
<dbReference type="OrthoDB" id="10046738at2759"/>
<comment type="cofactor">
    <cofactor evidence="1">
        <name>a divalent metal cation</name>
        <dbReference type="ChEBI" id="CHEBI:60240"/>
    </cofactor>
</comment>
<dbReference type="EMBL" id="CAJNOC010000681">
    <property type="protein sequence ID" value="CAF0791191.1"/>
    <property type="molecule type" value="Genomic_DNA"/>
</dbReference>
<dbReference type="AlphaFoldDB" id="A0A813S7N2"/>
<reference evidence="4" key="1">
    <citation type="submission" date="2021-02" db="EMBL/GenBank/DDBJ databases">
        <authorList>
            <person name="Nowell W R."/>
        </authorList>
    </citation>
    <scope>NUCLEOTIDE SEQUENCE</scope>
    <source>
        <strain evidence="4">Ploen Becks lab</strain>
    </source>
</reference>
<dbReference type="InterPro" id="IPR027806">
    <property type="entry name" value="HARBI1_dom"/>
</dbReference>
<dbReference type="Pfam" id="PF13359">
    <property type="entry name" value="DDE_Tnp_4"/>
    <property type="match status" value="1"/>
</dbReference>
<organism evidence="4 5">
    <name type="scientific">Brachionus calyciflorus</name>
    <dbReference type="NCBI Taxonomy" id="104777"/>
    <lineage>
        <taxon>Eukaryota</taxon>
        <taxon>Metazoa</taxon>
        <taxon>Spiralia</taxon>
        <taxon>Gnathifera</taxon>
        <taxon>Rotifera</taxon>
        <taxon>Eurotatoria</taxon>
        <taxon>Monogononta</taxon>
        <taxon>Pseudotrocha</taxon>
        <taxon>Ploima</taxon>
        <taxon>Brachionidae</taxon>
        <taxon>Brachionus</taxon>
    </lineage>
</organism>
<evidence type="ECO:0000259" key="3">
    <source>
        <dbReference type="Pfam" id="PF13359"/>
    </source>
</evidence>
<keyword evidence="5" id="KW-1185">Reference proteome</keyword>
<evidence type="ECO:0000313" key="4">
    <source>
        <dbReference type="EMBL" id="CAF0791191.1"/>
    </source>
</evidence>
<gene>
    <name evidence="4" type="ORF">OXX778_LOCUS5977</name>
</gene>
<feature type="domain" description="DDE Tnp4" evidence="3">
    <location>
        <begin position="159"/>
        <end position="242"/>
    </location>
</feature>
<evidence type="ECO:0000256" key="2">
    <source>
        <dbReference type="ARBA" id="ARBA00022723"/>
    </source>
</evidence>
<proteinExistence type="predicted"/>
<dbReference type="GO" id="GO:0046872">
    <property type="term" value="F:metal ion binding"/>
    <property type="evidence" value="ECO:0007669"/>
    <property type="project" value="UniProtKB-KW"/>
</dbReference>
<sequence>MSKTGFNNKRIEFCVGCLTREQLKSRKLHTLSDDSIHYALIQGNIYVPENSRACRIDIDESGLIKQDHIDQISVISQETCLDKEKAEKILKRFLKFGRRNTLFSKFSDEVSITESLWKNNTGLSKIQFYEQVESLGDMNEKIAKELFAKSETHLNLICDGTYCRIQKSSNYTFQRLLFSGQKKYNFVKPFVVTTTNGRIVDIFGLHPAGKNDATILKEILEDKKNGLRDFLQENDILIFDRGLWVVEVKNSFLKRSFRAIESISNAELNHTLVDYKIAAALINKYFKFVFSYNENIEIARKMKLKISKSNDLCKIVIDNKLHKKSNFEKIEYAEINDFPILTIDKIKNEISYGNYQIIQAKSYNIFQQMVKMK</sequence>
<protein>
    <recommendedName>
        <fullName evidence="3">DDE Tnp4 domain-containing protein</fullName>
    </recommendedName>
</protein>
<evidence type="ECO:0000256" key="1">
    <source>
        <dbReference type="ARBA" id="ARBA00001968"/>
    </source>
</evidence>
<comment type="caution">
    <text evidence="4">The sequence shown here is derived from an EMBL/GenBank/DDBJ whole genome shotgun (WGS) entry which is preliminary data.</text>
</comment>